<reference evidence="4" key="1">
    <citation type="submission" date="2020-08" db="EMBL/GenBank/DDBJ databases">
        <title>Complete genome sequence of Sphingobium barthaii strain KK22, a high-molecular-weight polycyclic aromatic hydrocarbon-degrading soil bacterium.</title>
        <authorList>
            <person name="Mori J.F."/>
            <person name="Kanaly R.A."/>
        </authorList>
    </citation>
    <scope>NUCLEOTIDE SEQUENCE [LARGE SCALE GENOMIC DNA]</scope>
    <source>
        <strain evidence="4">KK22</strain>
    </source>
</reference>
<accession>A0A7M2GI20</accession>
<dbReference type="InterPro" id="IPR046892">
    <property type="entry name" value="E2-Crich"/>
</dbReference>
<feature type="domain" description="Prokaryotic E2" evidence="2">
    <location>
        <begin position="21"/>
        <end position="122"/>
    </location>
</feature>
<dbReference type="InterPro" id="IPR046891">
    <property type="entry name" value="E2-ntca"/>
</dbReference>
<dbReference type="KEGG" id="sbar:H5V43_04135"/>
<dbReference type="Proteomes" id="UP000593663">
    <property type="component" value="Chromosome 1"/>
</dbReference>
<evidence type="ECO:0000313" key="3">
    <source>
        <dbReference type="EMBL" id="QOT72341.1"/>
    </source>
</evidence>
<proteinExistence type="predicted"/>
<name>A0A7M2GI20_SPHSA</name>
<dbReference type="AlphaFoldDB" id="A0A7M2GI20"/>
<dbReference type="RefSeq" id="WP_128830632.1">
    <property type="nucleotide sequence ID" value="NZ_BATN01000001.1"/>
</dbReference>
<dbReference type="Pfam" id="PF20298">
    <property type="entry name" value="E2-ntca"/>
    <property type="match status" value="1"/>
</dbReference>
<dbReference type="EMBL" id="CP060035">
    <property type="protein sequence ID" value="QOT72341.1"/>
    <property type="molecule type" value="Genomic_DNA"/>
</dbReference>
<feature type="domain" description="Cysteine-rich" evidence="1">
    <location>
        <begin position="128"/>
        <end position="257"/>
    </location>
</feature>
<evidence type="ECO:0000259" key="1">
    <source>
        <dbReference type="Pfam" id="PF20272"/>
    </source>
</evidence>
<evidence type="ECO:0000259" key="2">
    <source>
        <dbReference type="Pfam" id="PF20298"/>
    </source>
</evidence>
<evidence type="ECO:0000313" key="4">
    <source>
        <dbReference type="Proteomes" id="UP000593663"/>
    </source>
</evidence>
<gene>
    <name evidence="3" type="ORF">H5V43_04135</name>
</gene>
<dbReference type="Pfam" id="PF20272">
    <property type="entry name" value="E2-Crich"/>
    <property type="match status" value="1"/>
</dbReference>
<protein>
    <submittedName>
        <fullName evidence="3">Uncharacterized protein</fullName>
    </submittedName>
</protein>
<sequence length="270" mass="30178">MKVDSIQLLAEIADDFGAAVLQRLPHRLDVTIPVPMPDGRSLIYNITAELTGGTISARESAPIRLPAFCPDRHINENSTFCLGWARVDPLEVISQDSAWSWWARLLKFLRLQERAGRLGRWPDHRAWAHGDAAVHQLRAEKAADRLGPAYVEHLARNRLSVTRRGSGAHGPGLRIMADGTWLYSIWEKAARAVNLRRRCICEAGTGHQPKVLSSCGDHAEAAVELALAVRDREREEQRFWADFEGKPCCGTMKDCPLRRGAKEHKKEGGK</sequence>
<organism evidence="3 4">
    <name type="scientific">Sphingobium fuliginis (strain ATCC 27551)</name>
    <dbReference type="NCBI Taxonomy" id="336203"/>
    <lineage>
        <taxon>Bacteria</taxon>
        <taxon>Pseudomonadati</taxon>
        <taxon>Pseudomonadota</taxon>
        <taxon>Alphaproteobacteria</taxon>
        <taxon>Sphingomonadales</taxon>
        <taxon>Sphingomonadaceae</taxon>
        <taxon>Sphingobium</taxon>
    </lineage>
</organism>